<dbReference type="AlphaFoldDB" id="A0A2V3PTR3"/>
<protein>
    <submittedName>
        <fullName evidence="1">Uncharacterized protein</fullName>
    </submittedName>
</protein>
<name>A0A2V3PTR3_9BACT</name>
<reference evidence="1 2" key="1">
    <citation type="submission" date="2018-03" db="EMBL/GenBank/DDBJ databases">
        <title>Genomic Encyclopedia of Archaeal and Bacterial Type Strains, Phase II (KMG-II): from individual species to whole genera.</title>
        <authorList>
            <person name="Goeker M."/>
        </authorList>
    </citation>
    <scope>NUCLEOTIDE SEQUENCE [LARGE SCALE GENOMIC DNA]</scope>
    <source>
        <strain evidence="1 2">DSM 100214</strain>
    </source>
</reference>
<accession>A0A2V3PTR3</accession>
<evidence type="ECO:0000313" key="1">
    <source>
        <dbReference type="EMBL" id="PXV66888.1"/>
    </source>
</evidence>
<dbReference type="EMBL" id="QICL01000004">
    <property type="protein sequence ID" value="PXV66888.1"/>
    <property type="molecule type" value="Genomic_DNA"/>
</dbReference>
<evidence type="ECO:0000313" key="2">
    <source>
        <dbReference type="Proteomes" id="UP000247973"/>
    </source>
</evidence>
<gene>
    <name evidence="1" type="ORF">CLV62_104149</name>
</gene>
<keyword evidence="2" id="KW-1185">Reference proteome</keyword>
<organism evidence="1 2">
    <name type="scientific">Dysgonomonas alginatilytica</name>
    <dbReference type="NCBI Taxonomy" id="1605892"/>
    <lineage>
        <taxon>Bacteria</taxon>
        <taxon>Pseudomonadati</taxon>
        <taxon>Bacteroidota</taxon>
        <taxon>Bacteroidia</taxon>
        <taxon>Bacteroidales</taxon>
        <taxon>Dysgonomonadaceae</taxon>
        <taxon>Dysgonomonas</taxon>
    </lineage>
</organism>
<comment type="caution">
    <text evidence="1">The sequence shown here is derived from an EMBL/GenBank/DDBJ whole genome shotgun (WGS) entry which is preliminary data.</text>
</comment>
<dbReference type="Proteomes" id="UP000247973">
    <property type="component" value="Unassembled WGS sequence"/>
</dbReference>
<proteinExistence type="predicted"/>
<sequence>MLIIKSGGTLTILATFGSPIPHAKEYINALRYLQKDVYSDFVT</sequence>